<proteinExistence type="predicted"/>
<dbReference type="GO" id="GO:0003677">
    <property type="term" value="F:DNA binding"/>
    <property type="evidence" value="ECO:0007669"/>
    <property type="project" value="UniProtKB-KW"/>
</dbReference>
<evidence type="ECO:0000256" key="13">
    <source>
        <dbReference type="ARBA" id="ARBA00048988"/>
    </source>
</evidence>
<evidence type="ECO:0000259" key="15">
    <source>
        <dbReference type="PROSITE" id="PS51198"/>
    </source>
</evidence>
<evidence type="ECO:0000256" key="5">
    <source>
        <dbReference type="ARBA" id="ARBA00022806"/>
    </source>
</evidence>
<feature type="binding site" evidence="14">
    <location>
        <begin position="30"/>
        <end position="37"/>
    </location>
    <ligand>
        <name>ATP</name>
        <dbReference type="ChEBI" id="CHEBI:30616"/>
    </ligand>
</feature>
<dbReference type="PANTHER" id="PTHR11070:SF67">
    <property type="entry name" value="DNA 3'-5' HELICASE"/>
    <property type="match status" value="1"/>
</dbReference>
<evidence type="ECO:0000256" key="11">
    <source>
        <dbReference type="ARBA" id="ARBA00034617"/>
    </source>
</evidence>
<evidence type="ECO:0000256" key="14">
    <source>
        <dbReference type="PROSITE-ProRule" id="PRU00560"/>
    </source>
</evidence>
<dbReference type="SUPFAM" id="SSF52540">
    <property type="entry name" value="P-loop containing nucleoside triphosphate hydrolases"/>
    <property type="match status" value="1"/>
</dbReference>
<dbReference type="Pfam" id="PF13361">
    <property type="entry name" value="UvrD_C"/>
    <property type="match status" value="1"/>
</dbReference>
<evidence type="ECO:0000256" key="10">
    <source>
        <dbReference type="ARBA" id="ARBA00023235"/>
    </source>
</evidence>
<keyword evidence="4 14" id="KW-0378">Hydrolase</keyword>
<dbReference type="PROSITE" id="PS51217">
    <property type="entry name" value="UVRD_HELICASE_CTER"/>
    <property type="match status" value="1"/>
</dbReference>
<evidence type="ECO:0000259" key="16">
    <source>
        <dbReference type="PROSITE" id="PS51217"/>
    </source>
</evidence>
<evidence type="ECO:0000256" key="12">
    <source>
        <dbReference type="ARBA" id="ARBA00034808"/>
    </source>
</evidence>
<keyword evidence="3" id="KW-0227">DNA damage</keyword>
<evidence type="ECO:0000256" key="4">
    <source>
        <dbReference type="ARBA" id="ARBA00022801"/>
    </source>
</evidence>
<dbReference type="InterPro" id="IPR011335">
    <property type="entry name" value="Restrct_endonuc-II-like"/>
</dbReference>
<dbReference type="EC" id="5.6.2.4" evidence="12"/>
<name>A0A0F6MQ17_TREDN</name>
<feature type="domain" description="UvrD-like helicase C-terminal" evidence="16">
    <location>
        <begin position="455"/>
        <end position="752"/>
    </location>
</feature>
<dbReference type="GO" id="GO:0043138">
    <property type="term" value="F:3'-5' DNA helicase activity"/>
    <property type="evidence" value="ECO:0007669"/>
    <property type="project" value="UniProtKB-EC"/>
</dbReference>
<evidence type="ECO:0000256" key="7">
    <source>
        <dbReference type="ARBA" id="ARBA00022840"/>
    </source>
</evidence>
<comment type="catalytic activity">
    <reaction evidence="13">
        <text>ATP + H2O = ADP + phosphate + H(+)</text>
        <dbReference type="Rhea" id="RHEA:13065"/>
        <dbReference type="ChEBI" id="CHEBI:15377"/>
        <dbReference type="ChEBI" id="CHEBI:15378"/>
        <dbReference type="ChEBI" id="CHEBI:30616"/>
        <dbReference type="ChEBI" id="CHEBI:43474"/>
        <dbReference type="ChEBI" id="CHEBI:456216"/>
        <dbReference type="EC" id="5.6.2.4"/>
    </reaction>
</comment>
<dbReference type="GO" id="GO:0000725">
    <property type="term" value="P:recombinational repair"/>
    <property type="evidence" value="ECO:0007669"/>
    <property type="project" value="TreeGrafter"/>
</dbReference>
<dbReference type="HOGENOM" id="CLU_001114_1_3_12"/>
<dbReference type="PATRIC" id="fig|999434.4.peg.1304"/>
<gene>
    <name evidence="17" type="ORF">HMPREF9723_01258</name>
</gene>
<dbReference type="InterPro" id="IPR014017">
    <property type="entry name" value="DNA_helicase_UvrD-like_C"/>
</dbReference>
<keyword evidence="5 14" id="KW-0347">Helicase</keyword>
<keyword evidence="10" id="KW-0413">Isomerase</keyword>
<dbReference type="Pfam" id="PF00580">
    <property type="entry name" value="UvrD-helicase"/>
    <property type="match status" value="1"/>
</dbReference>
<dbReference type="GO" id="GO:0004527">
    <property type="term" value="F:exonuclease activity"/>
    <property type="evidence" value="ECO:0007669"/>
    <property type="project" value="UniProtKB-KW"/>
</dbReference>
<keyword evidence="6" id="KW-0269">Exonuclease</keyword>
<evidence type="ECO:0000256" key="2">
    <source>
        <dbReference type="ARBA" id="ARBA00022741"/>
    </source>
</evidence>
<feature type="domain" description="UvrD-like helicase ATP-binding" evidence="15">
    <location>
        <begin position="9"/>
        <end position="435"/>
    </location>
</feature>
<dbReference type="GO" id="GO:0005829">
    <property type="term" value="C:cytosol"/>
    <property type="evidence" value="ECO:0007669"/>
    <property type="project" value="TreeGrafter"/>
</dbReference>
<reference evidence="17" key="1">
    <citation type="submission" date="2012-01" db="EMBL/GenBank/DDBJ databases">
        <title>The Genome Sequence of Treponema denticola OTK.</title>
        <authorList>
            <consortium name="The Broad Institute Genome Sequencing Platform"/>
            <person name="Earl A."/>
            <person name="Ward D."/>
            <person name="Feldgarden M."/>
            <person name="Gevers D."/>
            <person name="Blanton J.M."/>
            <person name="Fenno C.J."/>
            <person name="Baranova O.V."/>
            <person name="Mathney J."/>
            <person name="Dewhirst F.E."/>
            <person name="Izard J."/>
            <person name="Young S.K."/>
            <person name="Zeng Q."/>
            <person name="Gargeya S."/>
            <person name="Fitzgerald M."/>
            <person name="Haas B."/>
            <person name="Abouelleil A."/>
            <person name="Alvarado L."/>
            <person name="Arachchi H.M."/>
            <person name="Berlin A."/>
            <person name="Chapman S.B."/>
            <person name="Gearin G."/>
            <person name="Goldberg J."/>
            <person name="Griggs A."/>
            <person name="Gujja S."/>
            <person name="Hansen M."/>
            <person name="Heiman D."/>
            <person name="Howarth C."/>
            <person name="Larimer J."/>
            <person name="Lui A."/>
            <person name="MacDonald P.J.P."/>
            <person name="McCowen C."/>
            <person name="Montmayeur A."/>
            <person name="Murphy C."/>
            <person name="Neiman D."/>
            <person name="Pearson M."/>
            <person name="Priest M."/>
            <person name="Roberts A."/>
            <person name="Saif S."/>
            <person name="Shea T."/>
            <person name="Sisk P."/>
            <person name="Stolte C."/>
            <person name="Sykes S."/>
            <person name="Wortman J."/>
            <person name="Nusbaum C."/>
            <person name="Birren B."/>
        </authorList>
    </citation>
    <scope>NUCLEOTIDE SEQUENCE [LARGE SCALE GENOMIC DNA]</scope>
    <source>
        <strain evidence="17">OTK</strain>
    </source>
</reference>
<dbReference type="PROSITE" id="PS51198">
    <property type="entry name" value="UVRD_HELICASE_ATP_BIND"/>
    <property type="match status" value="1"/>
</dbReference>
<evidence type="ECO:0000256" key="1">
    <source>
        <dbReference type="ARBA" id="ARBA00022722"/>
    </source>
</evidence>
<comment type="caution">
    <text evidence="17">The sequence shown here is derived from an EMBL/GenBank/DDBJ whole genome shotgun (WGS) entry which is preliminary data.</text>
</comment>
<dbReference type="SUPFAM" id="SSF52980">
    <property type="entry name" value="Restriction endonuclease-like"/>
    <property type="match status" value="1"/>
</dbReference>
<protein>
    <recommendedName>
        <fullName evidence="12">DNA 3'-5' helicase</fullName>
        <ecNumber evidence="12">5.6.2.4</ecNumber>
    </recommendedName>
</protein>
<evidence type="ECO:0000256" key="8">
    <source>
        <dbReference type="ARBA" id="ARBA00023125"/>
    </source>
</evidence>
<dbReference type="Proteomes" id="UP000011701">
    <property type="component" value="Chromosome"/>
</dbReference>
<comment type="catalytic activity">
    <reaction evidence="11">
        <text>Couples ATP hydrolysis with the unwinding of duplex DNA by translocating in the 3'-5' direction.</text>
        <dbReference type="EC" id="5.6.2.4"/>
    </reaction>
</comment>
<dbReference type="Gene3D" id="3.40.50.300">
    <property type="entry name" value="P-loop containing nucleotide triphosphate hydrolases"/>
    <property type="match status" value="4"/>
</dbReference>
<organism evidence="17">
    <name type="scientific">Treponema denticola OTK</name>
    <dbReference type="NCBI Taxonomy" id="999434"/>
    <lineage>
        <taxon>Bacteria</taxon>
        <taxon>Pseudomonadati</taxon>
        <taxon>Spirochaetota</taxon>
        <taxon>Spirochaetia</taxon>
        <taxon>Spirochaetales</taxon>
        <taxon>Treponemataceae</taxon>
        <taxon>Treponema</taxon>
    </lineage>
</organism>
<dbReference type="PANTHER" id="PTHR11070">
    <property type="entry name" value="UVRD / RECB / PCRA DNA HELICASE FAMILY MEMBER"/>
    <property type="match status" value="1"/>
</dbReference>
<dbReference type="GO" id="GO:0005524">
    <property type="term" value="F:ATP binding"/>
    <property type="evidence" value="ECO:0007669"/>
    <property type="project" value="UniProtKB-UniRule"/>
</dbReference>
<keyword evidence="7 14" id="KW-0067">ATP-binding</keyword>
<evidence type="ECO:0000256" key="3">
    <source>
        <dbReference type="ARBA" id="ARBA00022763"/>
    </source>
</evidence>
<keyword evidence="9" id="KW-0234">DNA repair</keyword>
<evidence type="ECO:0000256" key="9">
    <source>
        <dbReference type="ARBA" id="ARBA00023204"/>
    </source>
</evidence>
<dbReference type="InterPro" id="IPR000212">
    <property type="entry name" value="DNA_helicase_UvrD/REP"/>
</dbReference>
<dbReference type="EMBL" id="AGDY01000006">
    <property type="protein sequence ID" value="EMB21485.1"/>
    <property type="molecule type" value="Genomic_DNA"/>
</dbReference>
<dbReference type="InterPro" id="IPR011604">
    <property type="entry name" value="PDDEXK-like_dom_sf"/>
</dbReference>
<dbReference type="AlphaFoldDB" id="A0A0F6MQ17"/>
<sequence>MNDYIKNIMDSLNENQKNAVSVEKNSVIAAGAGSGKTKVLAARYVYFVVEKGVSVEKIIALTFTEKAAAEMHKRIYNELKKIDHPNARNAIEKFHLAKISTIDSFCNRIARDACRNLGISPDFTIDNAESEKLAYRIGLDFFLKMRSDKTMQFFLGDNGIDDFVSGLFVKLLSNYVLISRPIDFKKSLEAQIKYHDDEERKTLAECFDVFEFIKENDPSKNFTEEAMREYSTLPHFPESAKDEAFIKLLIIIDKISKTAKGRGNDTVKEVKEKLKSIYEKLVCIYNFEYSRECLAPFFDMLNELQKEYIYEKKQRGLLTFSDVSQLAVDVLINDIDLRNFYKKNADIIMIDEFQDNNSLQRDLLFLIAEKFERSEKFVPSPHKLCPNKLFFVGDEKQSIYAFRGADVSVFRKLADDISDKERLAATRLLINYRTEPTLINLFNTIFSKVFYSEVNKPLEKNGAVPPYEAEYVPTETRAPVKGVEPKIEIMFFDKKRFNALEDSSRFLSPVEAEAFYLAKRILELHNQGFKIRDGKSARACSWSDFAVLLRASTKQSTYERVFRNFGIPNRSVQQRGLFNDAPINDIYAMLKIIAYPSDKKTYAQVLHSPFVNIDDDAFAVLLLNFTKAFDISLAEKLNEKNKDAYLRACDLFARLNKNILTMSCAESVTYLWYEEAYRYFLLSNEENHHYMDLYDYLFELACQADINGLTFSQFVDLLSSHIEDNERLDDMELPLDDQKDSVQFLTVHKSKGLEFPIVIVPDCGNRGISQKKEGLVFYNEDMGPVLYSPKAQGLSVKAGNLIFESLRDEANAKLIAETKRLLYVAATRAESYLIISGVYNHLQNEDSKDFKKDVTKDNDCSSSDSRSLEEIKSMLKLSDKTISFFELLLPALPDKHEDIIFTEILPCKREYLFSNSKRLKCERINFEKLFASSKVKEFNLAEKRITTATGLAHEVNKKSREGYLYSFTSEKDKLPVSSKDKDEQKEFTVAELGTLTHSLIEARLLNKEFIYPKGHSEVERKKIYAWADNFFNSYMYMLVKEAEKLKSEYGFLTDYEGQIVSGQIDLLFKKDGIVYVVDYKTDEIENPDAHLTQLKIYKKAAFDLAKTESENLKENSDKPIEVKTFIFYLKTGHCVELEI</sequence>
<accession>A0A0F6MQ17</accession>
<keyword evidence="8" id="KW-0238">DNA-binding</keyword>
<evidence type="ECO:0000313" key="17">
    <source>
        <dbReference type="EMBL" id="EMB21485.1"/>
    </source>
</evidence>
<dbReference type="InterPro" id="IPR027417">
    <property type="entry name" value="P-loop_NTPase"/>
</dbReference>
<evidence type="ECO:0000256" key="6">
    <source>
        <dbReference type="ARBA" id="ARBA00022839"/>
    </source>
</evidence>
<keyword evidence="1" id="KW-0540">Nuclease</keyword>
<keyword evidence="2 14" id="KW-0547">Nucleotide-binding</keyword>
<dbReference type="RefSeq" id="WP_002691939.1">
    <property type="nucleotide sequence ID" value="NZ_CM001797.1"/>
</dbReference>
<dbReference type="Gene3D" id="3.90.320.10">
    <property type="match status" value="1"/>
</dbReference>
<dbReference type="InterPro" id="IPR014016">
    <property type="entry name" value="UvrD-like_ATP-bd"/>
</dbReference>